<dbReference type="GO" id="GO:0016462">
    <property type="term" value="F:pyrophosphatase activity"/>
    <property type="evidence" value="ECO:0007669"/>
    <property type="project" value="TreeGrafter"/>
</dbReference>
<evidence type="ECO:0000259" key="2">
    <source>
        <dbReference type="Pfam" id="PF02541"/>
    </source>
</evidence>
<dbReference type="PANTHER" id="PTHR30005:SF0">
    <property type="entry name" value="RETROGRADE REGULATION PROTEIN 2"/>
    <property type="match status" value="1"/>
</dbReference>
<dbReference type="SUPFAM" id="SSF53067">
    <property type="entry name" value="Actin-like ATPase domain"/>
    <property type="match status" value="2"/>
</dbReference>
<protein>
    <submittedName>
        <fullName evidence="3">Ppx/GppA family phosphatase</fullName>
    </submittedName>
</protein>
<dbReference type="InterPro" id="IPR003695">
    <property type="entry name" value="Ppx_GppA_N"/>
</dbReference>
<feature type="compositionally biased region" description="Basic residues" evidence="1">
    <location>
        <begin position="1"/>
        <end position="10"/>
    </location>
</feature>
<gene>
    <name evidence="3" type="ORF">E6K71_03910</name>
</gene>
<name>A0A538SEN9_UNCEI</name>
<dbReference type="CDD" id="cd24054">
    <property type="entry name" value="ASKHA_NBD_AaPPX-GppA_MtPPX2-like"/>
    <property type="match status" value="1"/>
</dbReference>
<sequence>MVRFRSRRSQSRGPVHPSNSPARREHQAPHLAYVMVRIGAVDIGTNSVRLLVADVDEKERLKTAHRMGEISRLGEGLDRTGVIDEAAAQRTLDCLERFVHEAEYSGASQIRVAGTNAFRVARNGREVADRYAQRIGYPVDILTGEEEARLVFLAVMSGLSAPHGRSVVVDIGGGSTEIICGEGERGTQLISLELGCVRLTERLVRGDPPADQELEQIRSHVREIFAEKLGAFDDTRMDRAVGVGGTVTAFGALDLGLTKYDPSRIENHLLSRERIASIEKHLCSIPLNQRRDLAGVSRGRADIIPAGAVILSEFVNRFPVSGVYVSTRGLRYGLVLSEARKVWRPQGEPVGN</sequence>
<dbReference type="InterPro" id="IPR050273">
    <property type="entry name" value="GppA/Ppx_hydrolase"/>
</dbReference>
<proteinExistence type="predicted"/>
<dbReference type="Proteomes" id="UP000316292">
    <property type="component" value="Unassembled WGS sequence"/>
</dbReference>
<dbReference type="Pfam" id="PF02541">
    <property type="entry name" value="Ppx-GppA"/>
    <property type="match status" value="1"/>
</dbReference>
<reference evidence="3 4" key="1">
    <citation type="journal article" date="2019" name="Nat. Microbiol.">
        <title>Mediterranean grassland soil C-N compound turnover is dependent on rainfall and depth, and is mediated by genomically divergent microorganisms.</title>
        <authorList>
            <person name="Diamond S."/>
            <person name="Andeer P.F."/>
            <person name="Li Z."/>
            <person name="Crits-Christoph A."/>
            <person name="Burstein D."/>
            <person name="Anantharaman K."/>
            <person name="Lane K.R."/>
            <person name="Thomas B.C."/>
            <person name="Pan C."/>
            <person name="Northen T.R."/>
            <person name="Banfield J.F."/>
        </authorList>
    </citation>
    <scope>NUCLEOTIDE SEQUENCE [LARGE SCALE GENOMIC DNA]</scope>
    <source>
        <strain evidence="3">WS_1</strain>
    </source>
</reference>
<dbReference type="EMBL" id="VBOR01000050">
    <property type="protein sequence ID" value="TMQ49817.1"/>
    <property type="molecule type" value="Genomic_DNA"/>
</dbReference>
<comment type="caution">
    <text evidence="3">The sequence shown here is derived from an EMBL/GenBank/DDBJ whole genome shotgun (WGS) entry which is preliminary data.</text>
</comment>
<organism evidence="3 4">
    <name type="scientific">Eiseniibacteriota bacterium</name>
    <dbReference type="NCBI Taxonomy" id="2212470"/>
    <lineage>
        <taxon>Bacteria</taxon>
        <taxon>Candidatus Eiseniibacteriota</taxon>
    </lineage>
</organism>
<dbReference type="AlphaFoldDB" id="A0A538SEN9"/>
<feature type="domain" description="Ppx/GppA phosphatase N-terminal" evidence="2">
    <location>
        <begin position="52"/>
        <end position="340"/>
    </location>
</feature>
<dbReference type="InterPro" id="IPR043129">
    <property type="entry name" value="ATPase_NBD"/>
</dbReference>
<accession>A0A538SEN9</accession>
<evidence type="ECO:0000256" key="1">
    <source>
        <dbReference type="SAM" id="MobiDB-lite"/>
    </source>
</evidence>
<dbReference type="Gene3D" id="3.30.420.40">
    <property type="match status" value="1"/>
</dbReference>
<evidence type="ECO:0000313" key="3">
    <source>
        <dbReference type="EMBL" id="TMQ49817.1"/>
    </source>
</evidence>
<feature type="region of interest" description="Disordered" evidence="1">
    <location>
        <begin position="1"/>
        <end position="27"/>
    </location>
</feature>
<dbReference type="PANTHER" id="PTHR30005">
    <property type="entry name" value="EXOPOLYPHOSPHATASE"/>
    <property type="match status" value="1"/>
</dbReference>
<dbReference type="Gene3D" id="3.30.420.150">
    <property type="entry name" value="Exopolyphosphatase. Domain 2"/>
    <property type="match status" value="1"/>
</dbReference>
<evidence type="ECO:0000313" key="4">
    <source>
        <dbReference type="Proteomes" id="UP000316292"/>
    </source>
</evidence>